<evidence type="ECO:0000313" key="2">
    <source>
        <dbReference type="EMBL" id="ETR97078.1"/>
    </source>
</evidence>
<dbReference type="Proteomes" id="UP000024376">
    <property type="component" value="Unassembled WGS sequence"/>
</dbReference>
<feature type="region of interest" description="Disordered" evidence="1">
    <location>
        <begin position="645"/>
        <end position="708"/>
    </location>
</feature>
<protein>
    <submittedName>
        <fullName evidence="2">Uncharacterized protein</fullName>
    </submittedName>
</protein>
<dbReference type="AlphaFoldDB" id="A0A024RVH0"/>
<feature type="compositionally biased region" description="Acidic residues" evidence="1">
    <location>
        <begin position="920"/>
        <end position="943"/>
    </location>
</feature>
<dbReference type="HOGENOM" id="CLU_311466_0_0_1"/>
<dbReference type="EMBL" id="KI911178">
    <property type="protein sequence ID" value="ETR97078.1"/>
    <property type="molecule type" value="Genomic_DNA"/>
</dbReference>
<feature type="region of interest" description="Disordered" evidence="1">
    <location>
        <begin position="604"/>
        <end position="624"/>
    </location>
</feature>
<proteinExistence type="predicted"/>
<evidence type="ECO:0000313" key="3">
    <source>
        <dbReference type="Proteomes" id="UP000024376"/>
    </source>
</evidence>
<sequence>MEEAGELGGKRAATASSMRREIHKGTAAPPFGVLRYRGGTKIFTAHQEQQRAKHCGLPYGKLIYLNSAHVSFSIASIALVFSAHLKDISAILEAKSKISNNLLFHLVAMSSDSYWIVPPQPPGGGTWKGCALLKKPDGGDFVLFSPNAVHLSAMLQVHDAHQASIVSNASQSTSQDNEMTEFMVMGRCRHLLDGYSHTNPQSSSGQMAESLNRLHADLKGTRSRGQKFITAAYVGFDSCMQGPVFARAAKDAASSNPSKSIASNEANQSRESNGILDLKDLSFSCGSASSSGGQGFIPHYAVTSRANMGVLVKLLTGHSLENVLHYRISRYTRHVRMLIQDLDSGGPLVPFAYTEPDVRSYMSPGKDLRNILEQDEYFPSDHNLPISQIACDTLLLSRQDNDGLYSGYRYQAALTEALEYPDELLSMLEEFATLFPHDILPLRTLLLGCHLWADITGHRVLYLERLFQSCEDQSAVPQVPDVPLAVCLVYYPHWLKWTECMGLSEFPHPFRFMSQALKSDMDKEAIGIDPDSIDQARVYSLIAKAKSRIPLMDATHRIEIMPCYMPGSKMPPMFGPTVELPEKVPLALTGLPDVQYLGLKSYIRPDSSKDERPSRMQSIQRTSKYTTVSLPRHVRDDLFAIPGRLFETSTGPNHVSNDAPNKRRMEPVGSGSSLTGRPPKKARGLDVTQSDASTSNVTAGGMSTSSTGHGWEHVCREYENVLNTWAEAQNGVAHWAHQEGLQQFNELPESQQSGEKLREMIDLAFAQEDTDALHLLKDFGIRQASSNTFPLGYEFLSIDMPLAFGKMLGLRPPANPSLDLWRSQCLEDGREAPDLWRSYFMLQCLQKGGRTYLRAKSIRTALQRSIDCPGEQQEILRVEVIRLLSDLWRTSPNGWRGKLERFIKEQDSFTICSTTGNDSLYEDDSSDTDSTWDGEDTSDEEST</sequence>
<dbReference type="OrthoDB" id="4899142at2759"/>
<feature type="compositionally biased region" description="Polar residues" evidence="1">
    <location>
        <begin position="615"/>
        <end position="624"/>
    </location>
</feature>
<accession>A0A024RVH0</accession>
<feature type="compositionally biased region" description="Polar residues" evidence="1">
    <location>
        <begin position="647"/>
        <end position="659"/>
    </location>
</feature>
<reference evidence="3" key="1">
    <citation type="journal article" date="2013" name="Ind. Biotechnol.">
        <title>Comparative genomics analysis of Trichoderma reesei strains.</title>
        <authorList>
            <person name="Koike H."/>
            <person name="Aerts A."/>
            <person name="LaButti K."/>
            <person name="Grigoriev I.V."/>
            <person name="Baker S.E."/>
        </authorList>
    </citation>
    <scope>NUCLEOTIDE SEQUENCE [LARGE SCALE GENOMIC DNA]</scope>
    <source>
        <strain evidence="3">ATCC 56765 / BCRC 32924 / NRRL 11460 / Rut C-30</strain>
    </source>
</reference>
<name>A0A024RVH0_HYPJR</name>
<dbReference type="KEGG" id="trr:M419DRAFT_92506"/>
<gene>
    <name evidence="2" type="ORF">M419DRAFT_92506</name>
</gene>
<feature type="compositionally biased region" description="Polar residues" evidence="1">
    <location>
        <begin position="687"/>
        <end position="708"/>
    </location>
</feature>
<evidence type="ECO:0000256" key="1">
    <source>
        <dbReference type="SAM" id="MobiDB-lite"/>
    </source>
</evidence>
<organism evidence="2 3">
    <name type="scientific">Hypocrea jecorina (strain ATCC 56765 / BCRC 32924 / NRRL 11460 / Rut C-30)</name>
    <name type="common">Trichoderma reesei</name>
    <dbReference type="NCBI Taxonomy" id="1344414"/>
    <lineage>
        <taxon>Eukaryota</taxon>
        <taxon>Fungi</taxon>
        <taxon>Dikarya</taxon>
        <taxon>Ascomycota</taxon>
        <taxon>Pezizomycotina</taxon>
        <taxon>Sordariomycetes</taxon>
        <taxon>Hypocreomycetidae</taxon>
        <taxon>Hypocreales</taxon>
        <taxon>Hypocreaceae</taxon>
        <taxon>Trichoderma</taxon>
    </lineage>
</organism>
<feature type="region of interest" description="Disordered" evidence="1">
    <location>
        <begin position="915"/>
        <end position="943"/>
    </location>
</feature>